<evidence type="ECO:0000256" key="10">
    <source>
        <dbReference type="ARBA" id="ARBA00023242"/>
    </source>
</evidence>
<evidence type="ECO:0000313" key="14">
    <source>
        <dbReference type="Proteomes" id="UP000193922"/>
    </source>
</evidence>
<comment type="similarity">
    <text evidence="2">Belongs to the PI3/PI4-kinase family. ATM subfamily.</text>
</comment>
<evidence type="ECO:0000256" key="2">
    <source>
        <dbReference type="ARBA" id="ARBA00010769"/>
    </source>
</evidence>
<dbReference type="GO" id="GO:0006281">
    <property type="term" value="P:DNA repair"/>
    <property type="evidence" value="ECO:0007669"/>
    <property type="project" value="TreeGrafter"/>
</dbReference>
<dbReference type="GeneID" id="63800025"/>
<evidence type="ECO:0000256" key="8">
    <source>
        <dbReference type="ARBA" id="ARBA00022777"/>
    </source>
</evidence>
<evidence type="ECO:0000256" key="5">
    <source>
        <dbReference type="ARBA" id="ARBA00022679"/>
    </source>
</evidence>
<comment type="caution">
    <text evidence="13">The sequence shown here is derived from an EMBL/GenBank/DDBJ whole genome shotgun (WGS) entry which is preliminary data.</text>
</comment>
<dbReference type="PROSITE" id="PS51189">
    <property type="entry name" value="FAT"/>
    <property type="match status" value="1"/>
</dbReference>
<dbReference type="AlphaFoldDB" id="A0A1Y1WB90"/>
<evidence type="ECO:0000256" key="3">
    <source>
        <dbReference type="ARBA" id="ARBA00012513"/>
    </source>
</evidence>
<dbReference type="GO" id="GO:0005524">
    <property type="term" value="F:ATP binding"/>
    <property type="evidence" value="ECO:0007669"/>
    <property type="project" value="UniProtKB-KW"/>
</dbReference>
<dbReference type="InterPro" id="IPR056802">
    <property type="entry name" value="ATR-like_M-HEAT"/>
</dbReference>
<dbReference type="GO" id="GO:0005694">
    <property type="term" value="C:chromosome"/>
    <property type="evidence" value="ECO:0007669"/>
    <property type="project" value="TreeGrafter"/>
</dbReference>
<evidence type="ECO:0000256" key="11">
    <source>
        <dbReference type="SAM" id="MobiDB-lite"/>
    </source>
</evidence>
<dbReference type="Proteomes" id="UP000193922">
    <property type="component" value="Unassembled WGS sequence"/>
</dbReference>
<dbReference type="EC" id="2.7.11.1" evidence="3"/>
<feature type="region of interest" description="Disordered" evidence="11">
    <location>
        <begin position="189"/>
        <end position="213"/>
    </location>
</feature>
<evidence type="ECO:0000313" key="13">
    <source>
        <dbReference type="EMBL" id="ORX70588.1"/>
    </source>
</evidence>
<feature type="compositionally biased region" description="Polar residues" evidence="11">
    <location>
        <begin position="37"/>
        <end position="49"/>
    </location>
</feature>
<keyword evidence="8" id="KW-0418">Kinase</keyword>
<keyword evidence="9" id="KW-0067">ATP-binding</keyword>
<evidence type="ECO:0000256" key="4">
    <source>
        <dbReference type="ARBA" id="ARBA00022527"/>
    </source>
</evidence>
<keyword evidence="10" id="KW-0539">Nucleus</keyword>
<dbReference type="InterPro" id="IPR057564">
    <property type="entry name" value="HEAT_ATR"/>
</dbReference>
<comment type="subcellular location">
    <subcellularLocation>
        <location evidence="1">Nucleus</location>
    </subcellularLocation>
</comment>
<dbReference type="Pfam" id="PF02259">
    <property type="entry name" value="FAT"/>
    <property type="match status" value="1"/>
</dbReference>
<dbReference type="InterPro" id="IPR003151">
    <property type="entry name" value="PIK-rel_kinase_FAT"/>
</dbReference>
<accession>A0A1Y1WB90</accession>
<evidence type="ECO:0000256" key="6">
    <source>
        <dbReference type="ARBA" id="ARBA00022741"/>
    </source>
</evidence>
<reference evidence="13 14" key="1">
    <citation type="submission" date="2016-07" db="EMBL/GenBank/DDBJ databases">
        <title>Pervasive Adenine N6-methylation of Active Genes in Fungi.</title>
        <authorList>
            <consortium name="DOE Joint Genome Institute"/>
            <person name="Mondo S.J."/>
            <person name="Dannebaum R.O."/>
            <person name="Kuo R.C."/>
            <person name="Labutti K."/>
            <person name="Haridas S."/>
            <person name="Kuo A."/>
            <person name="Salamov A."/>
            <person name="Ahrendt S.R."/>
            <person name="Lipzen A."/>
            <person name="Sullivan W."/>
            <person name="Andreopoulos W.B."/>
            <person name="Clum A."/>
            <person name="Lindquist E."/>
            <person name="Daum C."/>
            <person name="Ramamoorthy G.K."/>
            <person name="Gryganskyi A."/>
            <person name="Culley D."/>
            <person name="Magnuson J.K."/>
            <person name="James T.Y."/>
            <person name="O'Malley M.A."/>
            <person name="Stajich J.E."/>
            <person name="Spatafora J.W."/>
            <person name="Visel A."/>
            <person name="Grigoriev I.V."/>
        </authorList>
    </citation>
    <scope>NUCLEOTIDE SEQUENCE [LARGE SCALE GENOMIC DNA]</scope>
    <source>
        <strain evidence="13 14">ATCC 12442</strain>
    </source>
</reference>
<dbReference type="OrthoDB" id="381190at2759"/>
<keyword evidence="4" id="KW-0723">Serine/threonine-protein kinase</keyword>
<dbReference type="RefSeq" id="XP_040744167.1">
    <property type="nucleotide sequence ID" value="XM_040883377.1"/>
</dbReference>
<dbReference type="PANTHER" id="PTHR11139">
    <property type="entry name" value="ATAXIA TELANGIECTASIA MUTATED ATM -RELATED"/>
    <property type="match status" value="1"/>
</dbReference>
<evidence type="ECO:0000256" key="9">
    <source>
        <dbReference type="ARBA" id="ARBA00022840"/>
    </source>
</evidence>
<dbReference type="PANTHER" id="PTHR11139:SF69">
    <property type="entry name" value="SERINE_THREONINE-PROTEIN KINASE ATR"/>
    <property type="match status" value="1"/>
</dbReference>
<evidence type="ECO:0000256" key="1">
    <source>
        <dbReference type="ARBA" id="ARBA00004123"/>
    </source>
</evidence>
<organism evidence="13 14">
    <name type="scientific">Linderina pennispora</name>
    <dbReference type="NCBI Taxonomy" id="61395"/>
    <lineage>
        <taxon>Eukaryota</taxon>
        <taxon>Fungi</taxon>
        <taxon>Fungi incertae sedis</taxon>
        <taxon>Zoopagomycota</taxon>
        <taxon>Kickxellomycotina</taxon>
        <taxon>Kickxellomycetes</taxon>
        <taxon>Kickxellales</taxon>
        <taxon>Kickxellaceae</taxon>
        <taxon>Linderina</taxon>
    </lineage>
</organism>
<dbReference type="InterPro" id="IPR014009">
    <property type="entry name" value="PIK_FAT"/>
</dbReference>
<dbReference type="GO" id="GO:0000723">
    <property type="term" value="P:telomere maintenance"/>
    <property type="evidence" value="ECO:0007669"/>
    <property type="project" value="TreeGrafter"/>
</dbReference>
<protein>
    <recommendedName>
        <fullName evidence="3">non-specific serine/threonine protein kinase</fullName>
        <ecNumber evidence="3">2.7.11.1</ecNumber>
    </recommendedName>
</protein>
<gene>
    <name evidence="13" type="ORF">DL89DRAFT_136311</name>
</gene>
<dbReference type="GO" id="GO:0004674">
    <property type="term" value="F:protein serine/threonine kinase activity"/>
    <property type="evidence" value="ECO:0007669"/>
    <property type="project" value="UniProtKB-KW"/>
</dbReference>
<dbReference type="Pfam" id="PF23593">
    <property type="entry name" value="HEAT_ATR"/>
    <property type="match status" value="1"/>
</dbReference>
<feature type="domain" description="FAT" evidence="12">
    <location>
        <begin position="304"/>
        <end position="967"/>
    </location>
</feature>
<feature type="region of interest" description="Disordered" evidence="11">
    <location>
        <begin position="35"/>
        <end position="70"/>
    </location>
</feature>
<evidence type="ECO:0000256" key="7">
    <source>
        <dbReference type="ARBA" id="ARBA00022763"/>
    </source>
</evidence>
<keyword evidence="7" id="KW-0227">DNA damage</keyword>
<keyword evidence="14" id="KW-1185">Reference proteome</keyword>
<name>A0A1Y1WB90_9FUNG</name>
<keyword evidence="6" id="KW-0547">Nucleotide-binding</keyword>
<dbReference type="GO" id="GO:0000077">
    <property type="term" value="P:DNA damage checkpoint signaling"/>
    <property type="evidence" value="ECO:0007669"/>
    <property type="project" value="TreeGrafter"/>
</dbReference>
<evidence type="ECO:0000259" key="12">
    <source>
        <dbReference type="PROSITE" id="PS51189"/>
    </source>
</evidence>
<dbReference type="EMBL" id="MCFD01000005">
    <property type="protein sequence ID" value="ORX70588.1"/>
    <property type="molecule type" value="Genomic_DNA"/>
</dbReference>
<sequence length="973" mass="107481">MFALAPSSGIQSYAAYAIQELLRKVEFTNDVLFRQPRATQPSHSPQSLGNKRKTRGSKSQRSGTKAQDHAKIDKIRQRWELLPPHVVEIIMPLLDSKYTSQSSSRLPSAADLQHAQTLCIVRTSSQVSWLRSWVIELIGQLGDSPVASLFKACTSAIKEGSTDMLLFLLPQLIYQHCLLSLQDSTKPNSPEEVITVGSDDPASEDVDMESGSSATWPRTLGLISKEIQAVLSCDAEVVRMPAEQWRLCKEAALDLLDSLNRFLRTQQSARAASKRPTRKSIKDVPLPPDEQTLAALVASIPHSLIAAAASACRQYERAIQHTELSLREGTFGKYPTLFRNTDDSAVAAIQELYFNMGDADGVTGAAACRKQTDHKSAILKYEIEGDWSHALIGHESLLRSQPDNTEFQMAWIRCLQSMGQWEGAWAASHELYKMEPSGREDKQLNSACLAAAWRLGKWDWVEDKVTTRDQGSFKYDSAATFDTTLSALLARVYHQRSDLCKLALPLSLAVCAPDQGGSSHRPTALDLASRTLVNVGRDIAETVVSFNSPSTGTQAPMDTNISPDLIYTHMLGDIGLLAQRLNCAAPGENGISASALNSLVEQWRARIACLPPVYSIQEPVLALHSSLYNMLLDGLGSSGAEPDTHQAAAVSEILTRHNVLSHLQAAQLARMAGFRATAMGILIHAELSGPLSTSLLASLQTEHAQILWDEGHTADAMADIGRTVDMLADKLNVKGDSDQAVQSTYTAGVNVSSSDSADHNQQSQDLDGIKAAYTKASLLLSQWQYVTHSINPTKLISHYQSILRVQESDKAHYALGRMYDTLFTSITEREASRGVKNQDHRDFQITTMQFYVIRHYSRTIIYSSRFLFQALPRLLTIWLDAGVFVMRFADTRQSRVVERFNTANRVVSNMVKRLPTYNFLIALSAARLAHLPSETRMSLQVLEHIILSVLEMYPQQTLWQLVGVQRSTYAGAC</sequence>
<feature type="region of interest" description="Disordered" evidence="11">
    <location>
        <begin position="267"/>
        <end position="286"/>
    </location>
</feature>
<dbReference type="STRING" id="61395.A0A1Y1WB90"/>
<dbReference type="Pfam" id="PF25030">
    <property type="entry name" value="M-HEAT_ATR"/>
    <property type="match status" value="1"/>
</dbReference>
<proteinExistence type="inferred from homology"/>
<dbReference type="GO" id="GO:0005634">
    <property type="term" value="C:nucleus"/>
    <property type="evidence" value="ECO:0007669"/>
    <property type="project" value="UniProtKB-SubCell"/>
</dbReference>
<keyword evidence="5" id="KW-0808">Transferase</keyword>
<dbReference type="InterPro" id="IPR050517">
    <property type="entry name" value="DDR_Repair_Kinase"/>
</dbReference>